<dbReference type="Proteomes" id="UP000241848">
    <property type="component" value="Unassembled WGS sequence"/>
</dbReference>
<name>A0A2T2WNE5_9FIRM</name>
<dbReference type="EMBL" id="PXYV01000003">
    <property type="protein sequence ID" value="PSR23754.1"/>
    <property type="molecule type" value="Genomic_DNA"/>
</dbReference>
<proteinExistence type="predicted"/>
<comment type="caution">
    <text evidence="1">The sequence shown here is derived from an EMBL/GenBank/DDBJ whole genome shotgun (WGS) entry which is preliminary data.</text>
</comment>
<accession>A0A2T2WNE5</accession>
<organism evidence="1 2">
    <name type="scientific">Sulfobacillus acidophilus</name>
    <dbReference type="NCBI Taxonomy" id="53633"/>
    <lineage>
        <taxon>Bacteria</taxon>
        <taxon>Bacillati</taxon>
        <taxon>Bacillota</taxon>
        <taxon>Clostridia</taxon>
        <taxon>Eubacteriales</taxon>
        <taxon>Clostridiales Family XVII. Incertae Sedis</taxon>
        <taxon>Sulfobacillus</taxon>
    </lineage>
</organism>
<evidence type="ECO:0000313" key="1">
    <source>
        <dbReference type="EMBL" id="PSR23754.1"/>
    </source>
</evidence>
<dbReference type="AlphaFoldDB" id="A0A2T2WNE5"/>
<evidence type="ECO:0000313" key="2">
    <source>
        <dbReference type="Proteomes" id="UP000241848"/>
    </source>
</evidence>
<reference evidence="1 2" key="1">
    <citation type="journal article" date="2014" name="BMC Genomics">
        <title>Comparison of environmental and isolate Sulfobacillus genomes reveals diverse carbon, sulfur, nitrogen, and hydrogen metabolisms.</title>
        <authorList>
            <person name="Justice N.B."/>
            <person name="Norman A."/>
            <person name="Brown C.T."/>
            <person name="Singh A."/>
            <person name="Thomas B.C."/>
            <person name="Banfield J.F."/>
        </authorList>
    </citation>
    <scope>NUCLEOTIDE SEQUENCE [LARGE SCALE GENOMIC DNA]</scope>
    <source>
        <strain evidence="1">AMDSBA3</strain>
    </source>
</reference>
<protein>
    <submittedName>
        <fullName evidence="1">Uncharacterized protein</fullName>
    </submittedName>
</protein>
<gene>
    <name evidence="1" type="ORF">C7B45_01690</name>
</gene>
<sequence>MHRIAPLEHVMLFYHDWAGLENRDTSSKVPDAGMVWYRELFDASKGPFNISCNGILPAARANKRLAANGARSLQEVPKPTSNCI</sequence>